<dbReference type="GO" id="GO:0016989">
    <property type="term" value="F:sigma factor antagonist activity"/>
    <property type="evidence" value="ECO:0007669"/>
    <property type="project" value="TreeGrafter"/>
</dbReference>
<keyword evidence="1" id="KW-1133">Transmembrane helix</keyword>
<dbReference type="Proteomes" id="UP000190852">
    <property type="component" value="Unassembled WGS sequence"/>
</dbReference>
<evidence type="ECO:0000259" key="3">
    <source>
        <dbReference type="Pfam" id="PF16344"/>
    </source>
</evidence>
<organism evidence="4 5">
    <name type="scientific">Parabacteroides chartae</name>
    <dbReference type="NCBI Taxonomy" id="1037355"/>
    <lineage>
        <taxon>Bacteria</taxon>
        <taxon>Pseudomonadati</taxon>
        <taxon>Bacteroidota</taxon>
        <taxon>Bacteroidia</taxon>
        <taxon>Bacteroidales</taxon>
        <taxon>Tannerellaceae</taxon>
        <taxon>Parabacteroides</taxon>
    </lineage>
</organism>
<dbReference type="Gene3D" id="3.55.50.30">
    <property type="match status" value="1"/>
</dbReference>
<dbReference type="InterPro" id="IPR012373">
    <property type="entry name" value="Ferrdict_sens_TM"/>
</dbReference>
<keyword evidence="1" id="KW-0812">Transmembrane</keyword>
<reference evidence="5" key="1">
    <citation type="submission" date="2017-02" db="EMBL/GenBank/DDBJ databases">
        <authorList>
            <person name="Varghese N."/>
            <person name="Submissions S."/>
        </authorList>
    </citation>
    <scope>NUCLEOTIDE SEQUENCE [LARGE SCALE GENOMIC DNA]</scope>
    <source>
        <strain evidence="5">DSM 24967</strain>
    </source>
</reference>
<accession>A0A1T5DZ88</accession>
<dbReference type="Pfam" id="PF04773">
    <property type="entry name" value="FecR"/>
    <property type="match status" value="1"/>
</dbReference>
<feature type="domain" description="Protein FecR C-terminal" evidence="3">
    <location>
        <begin position="333"/>
        <end position="397"/>
    </location>
</feature>
<evidence type="ECO:0000259" key="2">
    <source>
        <dbReference type="Pfam" id="PF04773"/>
    </source>
</evidence>
<dbReference type="FunFam" id="2.60.120.1440:FF:000001">
    <property type="entry name" value="Putative anti-sigma factor"/>
    <property type="match status" value="1"/>
</dbReference>
<name>A0A1T5DZ88_9BACT</name>
<evidence type="ECO:0000256" key="1">
    <source>
        <dbReference type="SAM" id="Phobius"/>
    </source>
</evidence>
<dbReference type="EMBL" id="FUYQ01000022">
    <property type="protein sequence ID" value="SKB76889.1"/>
    <property type="molecule type" value="Genomic_DNA"/>
</dbReference>
<dbReference type="PANTHER" id="PTHR30273:SF2">
    <property type="entry name" value="PROTEIN FECR"/>
    <property type="match status" value="1"/>
</dbReference>
<gene>
    <name evidence="4" type="ORF">SAMN05660349_02712</name>
</gene>
<protein>
    <submittedName>
        <fullName evidence="4">FecR family protein</fullName>
    </submittedName>
</protein>
<proteinExistence type="predicted"/>
<dbReference type="Gene3D" id="2.60.120.1440">
    <property type="match status" value="1"/>
</dbReference>
<keyword evidence="1" id="KW-0472">Membrane</keyword>
<feature type="transmembrane region" description="Helical" evidence="1">
    <location>
        <begin position="93"/>
        <end position="114"/>
    </location>
</feature>
<evidence type="ECO:0000313" key="4">
    <source>
        <dbReference type="EMBL" id="SKB76889.1"/>
    </source>
</evidence>
<dbReference type="InterPro" id="IPR032508">
    <property type="entry name" value="FecR_C"/>
</dbReference>
<evidence type="ECO:0000313" key="5">
    <source>
        <dbReference type="Proteomes" id="UP000190852"/>
    </source>
</evidence>
<keyword evidence="5" id="KW-1185">Reference proteome</keyword>
<dbReference type="Pfam" id="PF16344">
    <property type="entry name" value="FecR_C"/>
    <property type="match status" value="1"/>
</dbReference>
<dbReference type="AlphaFoldDB" id="A0A1T5DZ88"/>
<sequence>MTNIDYSKFTSEDFLKDTYFLKSIKTPTKESNAFWKEQLLTEKIREKEFRVAKNIILSANIPHHTISEEELSELWNKIEKFNKQKPLQRHSRLIQFASVAASFAILVALSYTFWSKQSNNGSSLISIAKSMQVQGDSSAVQLILNNDKNITLDQENVTIEYNATGDVIVNKQQVAHNIASNTNGPAQLSETNTYNQLIVPKGKRSSIVFGDGTKLWVNSGSRIVYPISFKKDKREIYVEGEVYLEVTKDKSRPFIVSTNKMNIAVLGTSFNVTAYTTDKEQSVVLVTGAVEVNTDSNKKIALTPNNRLTYTGGQLDVENVDASLYVSWVEGLYIYNSEKLGTILDRLSRYYGKTITYDARVSELRCSGKLDMKDELLDVLAGLAQTAPITWQYNEIENELCITYK</sequence>
<dbReference type="PANTHER" id="PTHR30273">
    <property type="entry name" value="PERIPLASMIC SIGNAL SENSOR AND SIGMA FACTOR ACTIVATOR FECR-RELATED"/>
    <property type="match status" value="1"/>
</dbReference>
<dbReference type="InterPro" id="IPR006860">
    <property type="entry name" value="FecR"/>
</dbReference>
<dbReference type="RefSeq" id="WP_079684129.1">
    <property type="nucleotide sequence ID" value="NZ_FUYQ01000022.1"/>
</dbReference>
<feature type="domain" description="FecR protein" evidence="2">
    <location>
        <begin position="199"/>
        <end position="291"/>
    </location>
</feature>